<dbReference type="AlphaFoldDB" id="A0A2P2QLF8"/>
<sequence>MFYIIPHVFKTQRVGQIFETCWASVVLVRNSIFLSSYGPHYQC</sequence>
<accession>A0A2P2QLF8</accession>
<proteinExistence type="predicted"/>
<organism evidence="1">
    <name type="scientific">Rhizophora mucronata</name>
    <name type="common">Asiatic mangrove</name>
    <dbReference type="NCBI Taxonomy" id="61149"/>
    <lineage>
        <taxon>Eukaryota</taxon>
        <taxon>Viridiplantae</taxon>
        <taxon>Streptophyta</taxon>
        <taxon>Embryophyta</taxon>
        <taxon>Tracheophyta</taxon>
        <taxon>Spermatophyta</taxon>
        <taxon>Magnoliopsida</taxon>
        <taxon>eudicotyledons</taxon>
        <taxon>Gunneridae</taxon>
        <taxon>Pentapetalae</taxon>
        <taxon>rosids</taxon>
        <taxon>fabids</taxon>
        <taxon>Malpighiales</taxon>
        <taxon>Rhizophoraceae</taxon>
        <taxon>Rhizophora</taxon>
    </lineage>
</organism>
<protein>
    <submittedName>
        <fullName evidence="1">Uncharacterized protein</fullName>
    </submittedName>
</protein>
<reference evidence="1" key="1">
    <citation type="submission" date="2018-02" db="EMBL/GenBank/DDBJ databases">
        <title>Rhizophora mucronata_Transcriptome.</title>
        <authorList>
            <person name="Meera S.P."/>
            <person name="Sreeshan A."/>
            <person name="Augustine A."/>
        </authorList>
    </citation>
    <scope>NUCLEOTIDE SEQUENCE</scope>
    <source>
        <tissue evidence="1">Leaf</tissue>
    </source>
</reference>
<dbReference type="EMBL" id="GGEC01087375">
    <property type="protein sequence ID" value="MBX67859.1"/>
    <property type="molecule type" value="Transcribed_RNA"/>
</dbReference>
<name>A0A2P2QLF8_RHIMU</name>
<evidence type="ECO:0000313" key="1">
    <source>
        <dbReference type="EMBL" id="MBX67859.1"/>
    </source>
</evidence>